<dbReference type="InterPro" id="IPR009883">
    <property type="entry name" value="YgfX"/>
</dbReference>
<name>A0A917ZGF1_9GAMM</name>
<keyword evidence="2" id="KW-1185">Reference proteome</keyword>
<organism evidence="1 2">
    <name type="scientific">Marinobacterium nitratireducens</name>
    <dbReference type="NCBI Taxonomy" id="518897"/>
    <lineage>
        <taxon>Bacteria</taxon>
        <taxon>Pseudomonadati</taxon>
        <taxon>Pseudomonadota</taxon>
        <taxon>Gammaproteobacteria</taxon>
        <taxon>Oceanospirillales</taxon>
        <taxon>Oceanospirillaceae</taxon>
        <taxon>Marinobacterium</taxon>
    </lineage>
</organism>
<dbReference type="Proteomes" id="UP000599578">
    <property type="component" value="Unassembled WGS sequence"/>
</dbReference>
<protein>
    <recommendedName>
        <fullName evidence="3">Toxin CptA</fullName>
    </recommendedName>
</protein>
<dbReference type="AlphaFoldDB" id="A0A917ZGF1"/>
<evidence type="ECO:0008006" key="3">
    <source>
        <dbReference type="Google" id="ProtNLM"/>
    </source>
</evidence>
<accession>A0A917ZGF1</accession>
<comment type="caution">
    <text evidence="1">The sequence shown here is derived from an EMBL/GenBank/DDBJ whole genome shotgun (WGS) entry which is preliminary data.</text>
</comment>
<proteinExistence type="predicted"/>
<sequence>MFSPIEVAIGPSRRLCWLSAAAHLCLLALLGLSSLPPYVLVPALPAVSLHGYCMYRRLAGMAAGLRWDADLRQLAVRERGADWRPVEQVESVAVLPWLLIIRLRQDGRRRRLVIAADSLSAEAFRRLSVVARLAPISEPDRARGS</sequence>
<dbReference type="Pfam" id="PF07254">
    <property type="entry name" value="Cpta_toxin"/>
    <property type="match status" value="1"/>
</dbReference>
<evidence type="ECO:0000313" key="1">
    <source>
        <dbReference type="EMBL" id="GGO82465.1"/>
    </source>
</evidence>
<gene>
    <name evidence="1" type="ORF">GCM10011348_23920</name>
</gene>
<evidence type="ECO:0000313" key="2">
    <source>
        <dbReference type="Proteomes" id="UP000599578"/>
    </source>
</evidence>
<dbReference type="RefSeq" id="WP_188860828.1">
    <property type="nucleotide sequence ID" value="NZ_BMLT01000005.1"/>
</dbReference>
<dbReference type="EMBL" id="BMLT01000005">
    <property type="protein sequence ID" value="GGO82465.1"/>
    <property type="molecule type" value="Genomic_DNA"/>
</dbReference>
<reference evidence="1 2" key="1">
    <citation type="journal article" date="2014" name="Int. J. Syst. Evol. Microbiol.">
        <title>Complete genome sequence of Corynebacterium casei LMG S-19264T (=DSM 44701T), isolated from a smear-ripened cheese.</title>
        <authorList>
            <consortium name="US DOE Joint Genome Institute (JGI-PGF)"/>
            <person name="Walter F."/>
            <person name="Albersmeier A."/>
            <person name="Kalinowski J."/>
            <person name="Ruckert C."/>
        </authorList>
    </citation>
    <scope>NUCLEOTIDE SEQUENCE [LARGE SCALE GENOMIC DNA]</scope>
    <source>
        <strain evidence="1 2">CGMCC 1.7286</strain>
    </source>
</reference>